<dbReference type="Gene3D" id="3.40.50.620">
    <property type="entry name" value="HUPs"/>
    <property type="match status" value="1"/>
</dbReference>
<dbReference type="EMBL" id="CP018221">
    <property type="protein sequence ID" value="API58416.1"/>
    <property type="molecule type" value="Genomic_DNA"/>
</dbReference>
<feature type="binding site" evidence="9">
    <location>
        <position position="103"/>
    </location>
    <ligand>
        <name>L-glutamine</name>
        <dbReference type="ChEBI" id="CHEBI:58359"/>
    </ligand>
</feature>
<dbReference type="InterPro" id="IPR014729">
    <property type="entry name" value="Rossmann-like_a/b/a_fold"/>
</dbReference>
<evidence type="ECO:0000256" key="3">
    <source>
        <dbReference type="ARBA" id="ARBA00012737"/>
    </source>
</evidence>
<dbReference type="OrthoDB" id="9763290at2"/>
<dbReference type="PANTHER" id="PTHR43284:SF1">
    <property type="entry name" value="ASPARAGINE SYNTHETASE"/>
    <property type="match status" value="1"/>
</dbReference>
<feature type="domain" description="Glutamine amidotransferase type-2" evidence="11">
    <location>
        <begin position="2"/>
        <end position="217"/>
    </location>
</feature>
<comment type="catalytic activity">
    <reaction evidence="7">
        <text>L-aspartate + L-glutamine + ATP + H2O = L-asparagine + L-glutamate + AMP + diphosphate + H(+)</text>
        <dbReference type="Rhea" id="RHEA:12228"/>
        <dbReference type="ChEBI" id="CHEBI:15377"/>
        <dbReference type="ChEBI" id="CHEBI:15378"/>
        <dbReference type="ChEBI" id="CHEBI:29985"/>
        <dbReference type="ChEBI" id="CHEBI:29991"/>
        <dbReference type="ChEBI" id="CHEBI:30616"/>
        <dbReference type="ChEBI" id="CHEBI:33019"/>
        <dbReference type="ChEBI" id="CHEBI:58048"/>
        <dbReference type="ChEBI" id="CHEBI:58359"/>
        <dbReference type="ChEBI" id="CHEBI:456215"/>
        <dbReference type="EC" id="6.3.5.4"/>
    </reaction>
</comment>
<dbReference type="Gene3D" id="3.60.20.10">
    <property type="entry name" value="Glutamine Phosphoribosylpyrophosphate, subunit 1, domain 1"/>
    <property type="match status" value="1"/>
</dbReference>
<evidence type="ECO:0000259" key="11">
    <source>
        <dbReference type="PROSITE" id="PS51278"/>
    </source>
</evidence>
<dbReference type="KEGG" id="sphj:BSL82_03125"/>
<feature type="site" description="Important for beta-aspartyl-AMP intermediate formation" evidence="10">
    <location>
        <position position="383"/>
    </location>
</feature>
<accession>A0A1L3ZS12</accession>
<dbReference type="GO" id="GO:0005524">
    <property type="term" value="F:ATP binding"/>
    <property type="evidence" value="ECO:0007669"/>
    <property type="project" value="UniProtKB-KW"/>
</dbReference>
<dbReference type="NCBIfam" id="TIGR01536">
    <property type="entry name" value="asn_synth_AEB"/>
    <property type="match status" value="1"/>
</dbReference>
<feature type="binding site" evidence="9">
    <location>
        <position position="308"/>
    </location>
    <ligand>
        <name>ATP</name>
        <dbReference type="ChEBI" id="CHEBI:30616"/>
    </ligand>
</feature>
<reference evidence="13" key="1">
    <citation type="submission" date="2016-11" db="EMBL/GenBank/DDBJ databases">
        <title>Complete Genome Sequence of alachlor-degrading Sphingomonas sp. strain JJ-A5.</title>
        <authorList>
            <person name="Lee H."/>
            <person name="Ka J.-O."/>
        </authorList>
    </citation>
    <scope>NUCLEOTIDE SEQUENCE [LARGE SCALE GENOMIC DNA]</scope>
    <source>
        <strain evidence="13">JJ-A5</strain>
    </source>
</reference>
<dbReference type="InterPro" id="IPR017932">
    <property type="entry name" value="GATase_2_dom"/>
</dbReference>
<evidence type="ECO:0000256" key="4">
    <source>
        <dbReference type="ARBA" id="ARBA00022741"/>
    </source>
</evidence>
<proteinExistence type="inferred from homology"/>
<dbReference type="STRING" id="1921510.BSL82_03125"/>
<keyword evidence="13" id="KW-1185">Reference proteome</keyword>
<dbReference type="InterPro" id="IPR033738">
    <property type="entry name" value="AsnB_N"/>
</dbReference>
<comment type="similarity">
    <text evidence="2">Belongs to the asparagine synthetase family.</text>
</comment>
<dbReference type="CDD" id="cd00712">
    <property type="entry name" value="AsnB"/>
    <property type="match status" value="1"/>
</dbReference>
<keyword evidence="4 9" id="KW-0547">Nucleotide-binding</keyword>
<dbReference type="RefSeq" id="WP_072595989.1">
    <property type="nucleotide sequence ID" value="NZ_CP018221.1"/>
</dbReference>
<dbReference type="InterPro" id="IPR001962">
    <property type="entry name" value="Asn_synthase"/>
</dbReference>
<name>A0A1L3ZS12_9SPHN</name>
<evidence type="ECO:0000313" key="13">
    <source>
        <dbReference type="Proteomes" id="UP000182063"/>
    </source>
</evidence>
<keyword evidence="5 9" id="KW-0067">ATP-binding</keyword>
<dbReference type="PROSITE" id="PS51278">
    <property type="entry name" value="GATASE_TYPE_2"/>
    <property type="match status" value="1"/>
</dbReference>
<dbReference type="EC" id="6.3.5.4" evidence="3"/>
<evidence type="ECO:0000256" key="8">
    <source>
        <dbReference type="PIRSR" id="PIRSR001589-1"/>
    </source>
</evidence>
<dbReference type="Pfam" id="PF13522">
    <property type="entry name" value="GATase_6"/>
    <property type="match status" value="1"/>
</dbReference>
<keyword evidence="6 8" id="KW-0315">Glutamine amidotransferase</keyword>
<dbReference type="PANTHER" id="PTHR43284">
    <property type="entry name" value="ASPARAGINE SYNTHETASE (GLUTAMINE-HYDROLYZING)"/>
    <property type="match status" value="1"/>
</dbReference>
<evidence type="ECO:0000256" key="1">
    <source>
        <dbReference type="ARBA" id="ARBA00005187"/>
    </source>
</evidence>
<organism evidence="12 13">
    <name type="scientific">Tardibacter chloracetimidivorans</name>
    <dbReference type="NCBI Taxonomy" id="1921510"/>
    <lineage>
        <taxon>Bacteria</taxon>
        <taxon>Pseudomonadati</taxon>
        <taxon>Pseudomonadota</taxon>
        <taxon>Alphaproteobacteria</taxon>
        <taxon>Sphingomonadales</taxon>
        <taxon>Sphingomonadaceae</taxon>
        <taxon>Tardibacter</taxon>
    </lineage>
</organism>
<dbReference type="InterPro" id="IPR029055">
    <property type="entry name" value="Ntn_hydrolases_N"/>
</dbReference>
<dbReference type="InterPro" id="IPR051786">
    <property type="entry name" value="ASN_synthetase/amidase"/>
</dbReference>
<dbReference type="SUPFAM" id="SSF52402">
    <property type="entry name" value="Adenine nucleotide alpha hydrolases-like"/>
    <property type="match status" value="1"/>
</dbReference>
<dbReference type="GO" id="GO:0006529">
    <property type="term" value="P:asparagine biosynthetic process"/>
    <property type="evidence" value="ECO:0007669"/>
    <property type="project" value="UniProtKB-KW"/>
</dbReference>
<dbReference type="AlphaFoldDB" id="A0A1L3ZS12"/>
<dbReference type="SUPFAM" id="SSF56235">
    <property type="entry name" value="N-terminal nucleophile aminohydrolases (Ntn hydrolases)"/>
    <property type="match status" value="1"/>
</dbReference>
<evidence type="ECO:0000256" key="2">
    <source>
        <dbReference type="ARBA" id="ARBA00005752"/>
    </source>
</evidence>
<keyword evidence="8" id="KW-0028">Amino-acid biosynthesis</keyword>
<dbReference type="CDD" id="cd01991">
    <property type="entry name" value="Asn_synthase_B_C"/>
    <property type="match status" value="1"/>
</dbReference>
<evidence type="ECO:0000256" key="10">
    <source>
        <dbReference type="PIRSR" id="PIRSR001589-3"/>
    </source>
</evidence>
<evidence type="ECO:0000256" key="7">
    <source>
        <dbReference type="ARBA" id="ARBA00048741"/>
    </source>
</evidence>
<dbReference type="Proteomes" id="UP000182063">
    <property type="component" value="Chromosome"/>
</dbReference>
<keyword evidence="8" id="KW-0061">Asparagine biosynthesis</keyword>
<evidence type="ECO:0000256" key="9">
    <source>
        <dbReference type="PIRSR" id="PIRSR001589-2"/>
    </source>
</evidence>
<gene>
    <name evidence="12" type="ORF">BSL82_03125</name>
</gene>
<dbReference type="InterPro" id="IPR006426">
    <property type="entry name" value="Asn_synth_AEB"/>
</dbReference>
<evidence type="ECO:0000256" key="5">
    <source>
        <dbReference type="ARBA" id="ARBA00022840"/>
    </source>
</evidence>
<evidence type="ECO:0000313" key="12">
    <source>
        <dbReference type="EMBL" id="API58416.1"/>
    </source>
</evidence>
<sequence>MCGLTGIFDPLSRGGDIAQGVAAMTARLQHRGPDDDGLWVDAEAGIALGHRRLSIVDLSPEGHQPMASHGGRYVIAFNGEIYNFKSLRAELVAQGHAFRGGSDTEVLLAAIEEHGLAAALNRISGMFAFALWDRQERQLHLVRDRLGKKPLYYGLSGGRLIFASELKAIMACPGFRPEVDRDALTAYFRYQYVPAPRSIWRGISKLPPGHSITIDASDIGTSGADGLQHLPCAYWSMESASSNGVDHCLKGPADAMLDRLDAVLNHAVAERMIADVPLGAFLSGGIDSSLIVAIMQSQSAKPVQTFTIGFDEGFYDEAAAARRVAGHLGTDHTEFVVTAAQARDTIPDLAAVYDEPFADPSAIPTMQIARLARSKVTVCLSGDGGDEFFGGYGRYALATRLGDGIDRFPRWLRGLAGHGLTGLPVGFWDAALGGLRGTPLTGLRGGISGDRVHKLARLLDARDRDALYHAMISVTSRPETLVRGGAEPSALFGEWSGPSPLSSPLHRMMYRDAVTYLPDDILVKVDRASMAASLEVRSPLLDQRVIELAWRLPVEMLRRDGAGKWPLRQLFDRYLPSELRDRPKQGFAIPVAEWLRGPLRDWAEHLFDPARMEADGLLNPSPVRRLWEEHLTGSRNWSARLWTIAMFQSWREHWLESVPGSADQQQAEAA</sequence>
<dbReference type="GO" id="GO:0005829">
    <property type="term" value="C:cytosol"/>
    <property type="evidence" value="ECO:0007669"/>
    <property type="project" value="TreeGrafter"/>
</dbReference>
<feature type="binding site" evidence="9">
    <location>
        <begin position="381"/>
        <end position="382"/>
    </location>
    <ligand>
        <name>ATP</name>
        <dbReference type="ChEBI" id="CHEBI:30616"/>
    </ligand>
</feature>
<evidence type="ECO:0000256" key="6">
    <source>
        <dbReference type="ARBA" id="ARBA00022962"/>
    </source>
</evidence>
<comment type="pathway">
    <text evidence="1">Amino-acid biosynthesis; L-asparagine biosynthesis; L-asparagine from L-aspartate (L-Gln route): step 1/1.</text>
</comment>
<protein>
    <recommendedName>
        <fullName evidence="3">asparagine synthase (glutamine-hydrolyzing)</fullName>
        <ecNumber evidence="3">6.3.5.4</ecNumber>
    </recommendedName>
</protein>
<dbReference type="PIRSF" id="PIRSF001589">
    <property type="entry name" value="Asn_synthetase_glu-h"/>
    <property type="match status" value="1"/>
</dbReference>
<feature type="active site" description="For GATase activity" evidence="8">
    <location>
        <position position="2"/>
    </location>
</feature>
<dbReference type="GO" id="GO:0004066">
    <property type="term" value="F:asparagine synthase (glutamine-hydrolyzing) activity"/>
    <property type="evidence" value="ECO:0007669"/>
    <property type="project" value="UniProtKB-EC"/>
</dbReference>
<dbReference type="Pfam" id="PF00733">
    <property type="entry name" value="Asn_synthase"/>
    <property type="match status" value="1"/>
</dbReference>